<accession>A0A803QG09</accession>
<proteinExistence type="predicted"/>
<dbReference type="EMBL" id="UZAU01000723">
    <property type="status" value="NOT_ANNOTATED_CDS"/>
    <property type="molecule type" value="Genomic_DNA"/>
</dbReference>
<dbReference type="AlphaFoldDB" id="A0A803QG09"/>
<evidence type="ECO:0000313" key="1">
    <source>
        <dbReference type="EnsemblPlants" id="cds.evm.model.09.387"/>
    </source>
</evidence>
<sequence>MVPFIRFSGGCVGSLTENDLRSGGGAHMCRMGFMGFVVVGFDWVLDGVWWWGDFSPLGFSDSDVGETVEKRVKARDKEIEKAFVGSFSWASEVEVLSRLLEDAKCKGTISVIRLSRGGLIISHIFFADDLILVGKTNLEEVKDQHAYLLPCLSSSLEDVWLPQGLVKVEFSIRVGPMMMCATMVARDHSLLQKANFRQF</sequence>
<organism evidence="1 2">
    <name type="scientific">Cannabis sativa</name>
    <name type="common">Hemp</name>
    <name type="synonym">Marijuana</name>
    <dbReference type="NCBI Taxonomy" id="3483"/>
    <lineage>
        <taxon>Eukaryota</taxon>
        <taxon>Viridiplantae</taxon>
        <taxon>Streptophyta</taxon>
        <taxon>Embryophyta</taxon>
        <taxon>Tracheophyta</taxon>
        <taxon>Spermatophyta</taxon>
        <taxon>Magnoliopsida</taxon>
        <taxon>eudicotyledons</taxon>
        <taxon>Gunneridae</taxon>
        <taxon>Pentapetalae</taxon>
        <taxon>rosids</taxon>
        <taxon>fabids</taxon>
        <taxon>Rosales</taxon>
        <taxon>Cannabaceae</taxon>
        <taxon>Cannabis</taxon>
    </lineage>
</organism>
<dbReference type="EnsemblPlants" id="evm.model.09.387">
    <property type="protein sequence ID" value="cds.evm.model.09.387"/>
    <property type="gene ID" value="evm.TU.09.387"/>
</dbReference>
<reference evidence="1" key="2">
    <citation type="submission" date="2021-03" db="UniProtKB">
        <authorList>
            <consortium name="EnsemblPlants"/>
        </authorList>
    </citation>
    <scope>IDENTIFICATION</scope>
</reference>
<name>A0A803QG09_CANSA</name>
<dbReference type="Proteomes" id="UP000596661">
    <property type="component" value="Chromosome 9"/>
</dbReference>
<keyword evidence="2" id="KW-1185">Reference proteome</keyword>
<reference evidence="1" key="1">
    <citation type="submission" date="2018-11" db="EMBL/GenBank/DDBJ databases">
        <authorList>
            <person name="Grassa J C."/>
        </authorList>
    </citation>
    <scope>NUCLEOTIDE SEQUENCE [LARGE SCALE GENOMIC DNA]</scope>
</reference>
<protein>
    <submittedName>
        <fullName evidence="1">Uncharacterized protein</fullName>
    </submittedName>
</protein>
<dbReference type="Gramene" id="evm.model.09.387">
    <property type="protein sequence ID" value="cds.evm.model.09.387"/>
    <property type="gene ID" value="evm.TU.09.387"/>
</dbReference>
<evidence type="ECO:0000313" key="2">
    <source>
        <dbReference type="Proteomes" id="UP000596661"/>
    </source>
</evidence>